<reference evidence="2" key="1">
    <citation type="submission" date="2018-11" db="EMBL/GenBank/DDBJ databases">
        <authorList>
            <person name="Grassa J C."/>
        </authorList>
    </citation>
    <scope>NUCLEOTIDE SEQUENCE [LARGE SCALE GENOMIC DNA]</scope>
</reference>
<feature type="region of interest" description="Disordered" evidence="1">
    <location>
        <begin position="1"/>
        <end position="121"/>
    </location>
</feature>
<feature type="compositionally biased region" description="Pro residues" evidence="1">
    <location>
        <begin position="198"/>
        <end position="207"/>
    </location>
</feature>
<proteinExistence type="predicted"/>
<feature type="compositionally biased region" description="Polar residues" evidence="1">
    <location>
        <begin position="31"/>
        <end position="40"/>
    </location>
</feature>
<dbReference type="OMA" id="EDEDHMV"/>
<dbReference type="Gramene" id="evm.model.03.2002">
    <property type="protein sequence ID" value="cds.evm.model.03.2002"/>
    <property type="gene ID" value="evm.TU.03.2002"/>
</dbReference>
<feature type="compositionally biased region" description="Acidic residues" evidence="1">
    <location>
        <begin position="410"/>
        <end position="444"/>
    </location>
</feature>
<feature type="compositionally biased region" description="Acidic residues" evidence="1">
    <location>
        <begin position="244"/>
        <end position="257"/>
    </location>
</feature>
<dbReference type="EMBL" id="UZAU01000349">
    <property type="status" value="NOT_ANNOTATED_CDS"/>
    <property type="molecule type" value="Genomic_DNA"/>
</dbReference>
<evidence type="ECO:0000256" key="1">
    <source>
        <dbReference type="SAM" id="MobiDB-lite"/>
    </source>
</evidence>
<feature type="region of interest" description="Disordered" evidence="1">
    <location>
        <begin position="190"/>
        <end position="212"/>
    </location>
</feature>
<dbReference type="PANTHER" id="PTHR34775:SF4">
    <property type="entry name" value="TRANSMEMBRANE PROTEIN"/>
    <property type="match status" value="1"/>
</dbReference>
<dbReference type="AlphaFoldDB" id="A0A803P7I4"/>
<accession>A0A803P7I4</accession>
<feature type="compositionally biased region" description="Polar residues" evidence="1">
    <location>
        <begin position="456"/>
        <end position="471"/>
    </location>
</feature>
<feature type="compositionally biased region" description="Polar residues" evidence="1">
    <location>
        <begin position="50"/>
        <end position="59"/>
    </location>
</feature>
<dbReference type="PANTHER" id="PTHR34775">
    <property type="entry name" value="TRANSMEMBRANE PROTEIN"/>
    <property type="match status" value="1"/>
</dbReference>
<dbReference type="EnsemblPlants" id="evm.model.03.2002">
    <property type="protein sequence ID" value="cds.evm.model.03.2002"/>
    <property type="gene ID" value="evm.TU.03.2002"/>
</dbReference>
<feature type="region of interest" description="Disordered" evidence="1">
    <location>
        <begin position="403"/>
        <end position="471"/>
    </location>
</feature>
<name>A0A803P7I4_CANSA</name>
<organism evidence="2 3">
    <name type="scientific">Cannabis sativa</name>
    <name type="common">Hemp</name>
    <name type="synonym">Marijuana</name>
    <dbReference type="NCBI Taxonomy" id="3483"/>
    <lineage>
        <taxon>Eukaryota</taxon>
        <taxon>Viridiplantae</taxon>
        <taxon>Streptophyta</taxon>
        <taxon>Embryophyta</taxon>
        <taxon>Tracheophyta</taxon>
        <taxon>Spermatophyta</taxon>
        <taxon>Magnoliopsida</taxon>
        <taxon>eudicotyledons</taxon>
        <taxon>Gunneridae</taxon>
        <taxon>Pentapetalae</taxon>
        <taxon>rosids</taxon>
        <taxon>fabids</taxon>
        <taxon>Rosales</taxon>
        <taxon>Cannabaceae</taxon>
        <taxon>Cannabis</taxon>
    </lineage>
</organism>
<feature type="region of interest" description="Disordered" evidence="1">
    <location>
        <begin position="243"/>
        <end position="263"/>
    </location>
</feature>
<feature type="compositionally biased region" description="Polar residues" evidence="1">
    <location>
        <begin position="93"/>
        <end position="114"/>
    </location>
</feature>
<keyword evidence="3" id="KW-1185">Reference proteome</keyword>
<evidence type="ECO:0000313" key="3">
    <source>
        <dbReference type="Proteomes" id="UP000596661"/>
    </source>
</evidence>
<protein>
    <submittedName>
        <fullName evidence="2">Uncharacterized protein</fullName>
    </submittedName>
</protein>
<sequence>MAVNRSPSPVSGRANPNARSSEMGNPMRRSFTGNPFSTKPSIVPNPRVLNPNTPANSPSDHPRRSSIGGGDVDDDKENAKLAARVRSPMASASKGTKNFMSPTISAASKFSTPSPRKRKILEERNEVVRGSLDLKGEKTQSLPKKVTFKEPLECFSDNVVIEEADLVNLDPSFKISPPCSYSIPVIAPNLDSSDHDPPLAPPPPPYDPKTNFLSPRPRFLRYKPSPRVELFLNNITSEGNALFDTDDISTEEEETQSDDYSQKDLEGKRRRGYCFSASSYRSISISISPVTDETVFDSSSLLKQYDYHGGDVMAFAKARFDELARDFGVWYADTVSVFFELLLSNLRGGGGVHKLGPLQYYNLSSLVEDASCGGDNSYEMNVFVPSRGVTEVVGIIAPLEDNGKVSQLPEGEDESESEIESVVAEEEDFTNESLENEIEIESVSEEFTNERPEIVNDSSLENENEMISPNY</sequence>
<dbReference type="Proteomes" id="UP000596661">
    <property type="component" value="Chromosome 3"/>
</dbReference>
<reference evidence="2" key="2">
    <citation type="submission" date="2021-03" db="UniProtKB">
        <authorList>
            <consortium name="EnsemblPlants"/>
        </authorList>
    </citation>
    <scope>IDENTIFICATION</scope>
</reference>
<evidence type="ECO:0000313" key="2">
    <source>
        <dbReference type="EnsemblPlants" id="cds.evm.model.03.2002"/>
    </source>
</evidence>